<dbReference type="AlphaFoldDB" id="A0A453SFI6"/>
<dbReference type="STRING" id="200361.A0A453SFI6"/>
<name>A0A453SFI6_AEGTS</name>
<organism evidence="2 3">
    <name type="scientific">Aegilops tauschii subsp. strangulata</name>
    <name type="common">Goatgrass</name>
    <dbReference type="NCBI Taxonomy" id="200361"/>
    <lineage>
        <taxon>Eukaryota</taxon>
        <taxon>Viridiplantae</taxon>
        <taxon>Streptophyta</taxon>
        <taxon>Embryophyta</taxon>
        <taxon>Tracheophyta</taxon>
        <taxon>Spermatophyta</taxon>
        <taxon>Magnoliopsida</taxon>
        <taxon>Liliopsida</taxon>
        <taxon>Poales</taxon>
        <taxon>Poaceae</taxon>
        <taxon>BOP clade</taxon>
        <taxon>Pooideae</taxon>
        <taxon>Triticodae</taxon>
        <taxon>Triticeae</taxon>
        <taxon>Triticinae</taxon>
        <taxon>Aegilops</taxon>
    </lineage>
</organism>
<proteinExistence type="predicted"/>
<dbReference type="PANTHER" id="PTHR10492:SF101">
    <property type="entry name" value="ATP-DEPENDENT DNA HELICASE"/>
    <property type="match status" value="1"/>
</dbReference>
<dbReference type="PANTHER" id="PTHR10492">
    <property type="match status" value="1"/>
</dbReference>
<keyword evidence="3" id="KW-1185">Reference proteome</keyword>
<dbReference type="SUPFAM" id="SSF52540">
    <property type="entry name" value="P-loop containing nucleoside triphosphate hydrolases"/>
    <property type="match status" value="1"/>
</dbReference>
<feature type="domain" description="DNA helicase Pif1-like 2B" evidence="1">
    <location>
        <begin position="2"/>
        <end position="48"/>
    </location>
</feature>
<reference evidence="3" key="2">
    <citation type="journal article" date="2017" name="Nat. Plants">
        <title>The Aegilops tauschii genome reveals multiple impacts of transposons.</title>
        <authorList>
            <person name="Zhao G."/>
            <person name="Zou C."/>
            <person name="Li K."/>
            <person name="Wang K."/>
            <person name="Li T."/>
            <person name="Gao L."/>
            <person name="Zhang X."/>
            <person name="Wang H."/>
            <person name="Yang Z."/>
            <person name="Liu X."/>
            <person name="Jiang W."/>
            <person name="Mao L."/>
            <person name="Kong X."/>
            <person name="Jiao Y."/>
            <person name="Jia J."/>
        </authorList>
    </citation>
    <scope>NUCLEOTIDE SEQUENCE [LARGE SCALE GENOMIC DNA]</scope>
    <source>
        <strain evidence="3">cv. AL8/78</strain>
    </source>
</reference>
<dbReference type="EnsemblPlants" id="AET7Gv20939700.1">
    <property type="protein sequence ID" value="AET7Gv20939700.1"/>
    <property type="gene ID" value="AET7Gv20939700"/>
</dbReference>
<dbReference type="Proteomes" id="UP000015105">
    <property type="component" value="Chromosome 7D"/>
</dbReference>
<reference evidence="3" key="1">
    <citation type="journal article" date="2014" name="Science">
        <title>Ancient hybridizations among the ancestral genomes of bread wheat.</title>
        <authorList>
            <consortium name="International Wheat Genome Sequencing Consortium,"/>
            <person name="Marcussen T."/>
            <person name="Sandve S.R."/>
            <person name="Heier L."/>
            <person name="Spannagl M."/>
            <person name="Pfeifer M."/>
            <person name="Jakobsen K.S."/>
            <person name="Wulff B.B."/>
            <person name="Steuernagel B."/>
            <person name="Mayer K.F."/>
            <person name="Olsen O.A."/>
        </authorList>
    </citation>
    <scope>NUCLEOTIDE SEQUENCE [LARGE SCALE GENOMIC DNA]</scope>
    <source>
        <strain evidence="3">cv. AL8/78</strain>
    </source>
</reference>
<dbReference type="InterPro" id="IPR049163">
    <property type="entry name" value="Pif1-like_2B_dom"/>
</dbReference>
<sequence length="77" mass="8638">MEFLNILPFPGIPYHELKLKVGISVMLLRNINQSDGLCNGTRMTIIQLGRRFTIAQIITGTHVGEKVLYSNNSHVTN</sequence>
<dbReference type="Pfam" id="PF21530">
    <property type="entry name" value="Pif1_2B_dom"/>
    <property type="match status" value="1"/>
</dbReference>
<evidence type="ECO:0000313" key="3">
    <source>
        <dbReference type="Proteomes" id="UP000015105"/>
    </source>
</evidence>
<reference evidence="2" key="5">
    <citation type="journal article" date="2021" name="G3 (Bethesda)">
        <title>Aegilops tauschii genome assembly Aet v5.0 features greater sequence contiguity and improved annotation.</title>
        <authorList>
            <person name="Wang L."/>
            <person name="Zhu T."/>
            <person name="Rodriguez J.C."/>
            <person name="Deal K.R."/>
            <person name="Dubcovsky J."/>
            <person name="McGuire P.E."/>
            <person name="Lux T."/>
            <person name="Spannagl M."/>
            <person name="Mayer K.F.X."/>
            <person name="Baldrich P."/>
            <person name="Meyers B.C."/>
            <person name="Huo N."/>
            <person name="Gu Y.Q."/>
            <person name="Zhou H."/>
            <person name="Devos K.M."/>
            <person name="Bennetzen J.L."/>
            <person name="Unver T."/>
            <person name="Budak H."/>
            <person name="Gulick P.J."/>
            <person name="Galiba G."/>
            <person name="Kalapos B."/>
            <person name="Nelson D.R."/>
            <person name="Li P."/>
            <person name="You F.M."/>
            <person name="Luo M.C."/>
            <person name="Dvorak J."/>
        </authorList>
    </citation>
    <scope>NUCLEOTIDE SEQUENCE [LARGE SCALE GENOMIC DNA]</scope>
    <source>
        <strain evidence="2">cv. AL8/78</strain>
    </source>
</reference>
<accession>A0A453SFI6</accession>
<evidence type="ECO:0000313" key="2">
    <source>
        <dbReference type="EnsemblPlants" id="AET7Gv20939700.1"/>
    </source>
</evidence>
<dbReference type="Gramene" id="AET7Gv20939700.1">
    <property type="protein sequence ID" value="AET7Gv20939700.1"/>
    <property type="gene ID" value="AET7Gv20939700"/>
</dbReference>
<reference evidence="2" key="4">
    <citation type="submission" date="2019-03" db="UniProtKB">
        <authorList>
            <consortium name="EnsemblPlants"/>
        </authorList>
    </citation>
    <scope>IDENTIFICATION</scope>
</reference>
<evidence type="ECO:0000259" key="1">
    <source>
        <dbReference type="Pfam" id="PF21530"/>
    </source>
</evidence>
<protein>
    <recommendedName>
        <fullName evidence="1">DNA helicase Pif1-like 2B domain-containing protein</fullName>
    </recommendedName>
</protein>
<dbReference type="InterPro" id="IPR027417">
    <property type="entry name" value="P-loop_NTPase"/>
</dbReference>
<reference evidence="2" key="3">
    <citation type="journal article" date="2017" name="Nature">
        <title>Genome sequence of the progenitor of the wheat D genome Aegilops tauschii.</title>
        <authorList>
            <person name="Luo M.C."/>
            <person name="Gu Y.Q."/>
            <person name="Puiu D."/>
            <person name="Wang H."/>
            <person name="Twardziok S.O."/>
            <person name="Deal K.R."/>
            <person name="Huo N."/>
            <person name="Zhu T."/>
            <person name="Wang L."/>
            <person name="Wang Y."/>
            <person name="McGuire P.E."/>
            <person name="Liu S."/>
            <person name="Long H."/>
            <person name="Ramasamy R.K."/>
            <person name="Rodriguez J.C."/>
            <person name="Van S.L."/>
            <person name="Yuan L."/>
            <person name="Wang Z."/>
            <person name="Xia Z."/>
            <person name="Xiao L."/>
            <person name="Anderson O.D."/>
            <person name="Ouyang S."/>
            <person name="Liang Y."/>
            <person name="Zimin A.V."/>
            <person name="Pertea G."/>
            <person name="Qi P."/>
            <person name="Bennetzen J.L."/>
            <person name="Dai X."/>
            <person name="Dawson M.W."/>
            <person name="Muller H.G."/>
            <person name="Kugler K."/>
            <person name="Rivarola-Duarte L."/>
            <person name="Spannagl M."/>
            <person name="Mayer K.F.X."/>
            <person name="Lu F.H."/>
            <person name="Bevan M.W."/>
            <person name="Leroy P."/>
            <person name="Li P."/>
            <person name="You F.M."/>
            <person name="Sun Q."/>
            <person name="Liu Z."/>
            <person name="Lyons E."/>
            <person name="Wicker T."/>
            <person name="Salzberg S.L."/>
            <person name="Devos K.M."/>
            <person name="Dvorak J."/>
        </authorList>
    </citation>
    <scope>NUCLEOTIDE SEQUENCE [LARGE SCALE GENOMIC DNA]</scope>
    <source>
        <strain evidence="2">cv. AL8/78</strain>
    </source>
</reference>